<dbReference type="GO" id="GO:0046872">
    <property type="term" value="F:metal ion binding"/>
    <property type="evidence" value="ECO:0007669"/>
    <property type="project" value="UniProtKB-KW"/>
</dbReference>
<dbReference type="Pfam" id="PF01327">
    <property type="entry name" value="Pep_deformylase"/>
    <property type="match status" value="1"/>
</dbReference>
<protein>
    <recommendedName>
        <fullName evidence="6">Peptide deformylase</fullName>
        <shortName evidence="6">PDF</shortName>
        <ecNumber evidence="6">3.5.1.88</ecNumber>
    </recommendedName>
    <alternativeName>
        <fullName evidence="6">Polypeptide deformylase</fullName>
    </alternativeName>
</protein>
<keyword evidence="4 6" id="KW-0648">Protein biosynthesis</keyword>
<dbReference type="InterPro" id="IPR036821">
    <property type="entry name" value="Peptide_deformylase_sf"/>
</dbReference>
<keyword evidence="2 6" id="KW-0479">Metal-binding</keyword>
<comment type="catalytic activity">
    <reaction evidence="6">
        <text>N-terminal N-formyl-L-methionyl-[peptide] + H2O = N-terminal L-methionyl-[peptide] + formate</text>
        <dbReference type="Rhea" id="RHEA:24420"/>
        <dbReference type="Rhea" id="RHEA-COMP:10639"/>
        <dbReference type="Rhea" id="RHEA-COMP:10640"/>
        <dbReference type="ChEBI" id="CHEBI:15377"/>
        <dbReference type="ChEBI" id="CHEBI:15740"/>
        <dbReference type="ChEBI" id="CHEBI:49298"/>
        <dbReference type="ChEBI" id="CHEBI:64731"/>
        <dbReference type="EC" id="3.5.1.88"/>
    </reaction>
</comment>
<gene>
    <name evidence="6" type="primary">def</name>
    <name evidence="7" type="ORF">IAB27_07185</name>
</gene>
<sequence>MFKPLKMVDEKQKIIRTTCKEVKFPLSKEYKDLIDKSIKHLTYSQIEEYANKYDIRPGTALAFPQIGINARIIIIVYEYEKGKFKNYVMVNPKIISHSEEMVALEEGEGCLSVNRDVEGHVPRYARITVTGYDEDGNKMTIRAREYLAIIFQHEIDHLNGMLFYDHINKKRPFYTDSEMRLI</sequence>
<organism evidence="7 8">
    <name type="scientific">Candidatus Coprosoma intestinipullorum</name>
    <dbReference type="NCBI Taxonomy" id="2840752"/>
    <lineage>
        <taxon>Bacteria</taxon>
        <taxon>Bacillati</taxon>
        <taxon>Bacillota</taxon>
        <taxon>Bacillota incertae sedis</taxon>
        <taxon>Candidatus Coprosoma</taxon>
    </lineage>
</organism>
<comment type="function">
    <text evidence="6">Removes the formyl group from the N-terminal Met of newly synthesized proteins. Requires at least a dipeptide for an efficient rate of reaction. N-terminal L-methionine is a prerequisite for activity but the enzyme has broad specificity at other positions.</text>
</comment>
<evidence type="ECO:0000256" key="1">
    <source>
        <dbReference type="ARBA" id="ARBA00010759"/>
    </source>
</evidence>
<dbReference type="PANTHER" id="PTHR10458">
    <property type="entry name" value="PEPTIDE DEFORMYLASE"/>
    <property type="match status" value="1"/>
</dbReference>
<dbReference type="PIRSF" id="PIRSF004749">
    <property type="entry name" value="Pep_def"/>
    <property type="match status" value="1"/>
</dbReference>
<feature type="binding site" evidence="6">
    <location>
        <position position="157"/>
    </location>
    <ligand>
        <name>Fe cation</name>
        <dbReference type="ChEBI" id="CHEBI:24875"/>
    </ligand>
</feature>
<dbReference type="InterPro" id="IPR023635">
    <property type="entry name" value="Peptide_deformylase"/>
</dbReference>
<dbReference type="Proteomes" id="UP000886786">
    <property type="component" value="Unassembled WGS sequence"/>
</dbReference>
<evidence type="ECO:0000313" key="7">
    <source>
        <dbReference type="EMBL" id="HIQ91386.1"/>
    </source>
</evidence>
<dbReference type="GO" id="GO:0042586">
    <property type="term" value="F:peptide deformylase activity"/>
    <property type="evidence" value="ECO:0007669"/>
    <property type="project" value="UniProtKB-UniRule"/>
</dbReference>
<comment type="similarity">
    <text evidence="1 6">Belongs to the polypeptide deformylase family.</text>
</comment>
<evidence type="ECO:0000256" key="3">
    <source>
        <dbReference type="ARBA" id="ARBA00022801"/>
    </source>
</evidence>
<dbReference type="PRINTS" id="PR01576">
    <property type="entry name" value="PDEFORMYLASE"/>
</dbReference>
<dbReference type="FunFam" id="3.90.45.10:FF:000002">
    <property type="entry name" value="Peptide deformylase"/>
    <property type="match status" value="1"/>
</dbReference>
<reference evidence="7" key="1">
    <citation type="submission" date="2020-10" db="EMBL/GenBank/DDBJ databases">
        <authorList>
            <person name="Gilroy R."/>
        </authorList>
    </citation>
    <scope>NUCLEOTIDE SEQUENCE</scope>
    <source>
        <strain evidence="7">CHK147-3167</strain>
    </source>
</reference>
<evidence type="ECO:0000256" key="5">
    <source>
        <dbReference type="ARBA" id="ARBA00023004"/>
    </source>
</evidence>
<dbReference type="PANTHER" id="PTHR10458:SF8">
    <property type="entry name" value="PEPTIDE DEFORMYLASE 2"/>
    <property type="match status" value="1"/>
</dbReference>
<accession>A0A9D0ZS22</accession>
<reference evidence="7" key="2">
    <citation type="journal article" date="2021" name="PeerJ">
        <title>Extensive microbial diversity within the chicken gut microbiome revealed by metagenomics and culture.</title>
        <authorList>
            <person name="Gilroy R."/>
            <person name="Ravi A."/>
            <person name="Getino M."/>
            <person name="Pursley I."/>
            <person name="Horton D.L."/>
            <person name="Alikhan N.F."/>
            <person name="Baker D."/>
            <person name="Gharbi K."/>
            <person name="Hall N."/>
            <person name="Watson M."/>
            <person name="Adriaenssens E.M."/>
            <person name="Foster-Nyarko E."/>
            <person name="Jarju S."/>
            <person name="Secka A."/>
            <person name="Antonio M."/>
            <person name="Oren A."/>
            <person name="Chaudhuri R.R."/>
            <person name="La Ragione R."/>
            <person name="Hildebrand F."/>
            <person name="Pallen M.J."/>
        </authorList>
    </citation>
    <scope>NUCLEOTIDE SEQUENCE</scope>
    <source>
        <strain evidence="7">CHK147-3167</strain>
    </source>
</reference>
<dbReference type="AlphaFoldDB" id="A0A9D0ZS22"/>
<dbReference type="NCBIfam" id="TIGR00079">
    <property type="entry name" value="pept_deformyl"/>
    <property type="match status" value="1"/>
</dbReference>
<comment type="cofactor">
    <cofactor evidence="6">
        <name>Fe(2+)</name>
        <dbReference type="ChEBI" id="CHEBI:29033"/>
    </cofactor>
    <text evidence="6">Binds 1 Fe(2+) ion.</text>
</comment>
<feature type="active site" evidence="6">
    <location>
        <position position="154"/>
    </location>
</feature>
<comment type="caution">
    <text evidence="7">The sequence shown here is derived from an EMBL/GenBank/DDBJ whole genome shotgun (WGS) entry which is preliminary data.</text>
</comment>
<evidence type="ECO:0000256" key="4">
    <source>
        <dbReference type="ARBA" id="ARBA00022917"/>
    </source>
</evidence>
<dbReference type="EMBL" id="DVFV01000123">
    <property type="protein sequence ID" value="HIQ91386.1"/>
    <property type="molecule type" value="Genomic_DNA"/>
</dbReference>
<evidence type="ECO:0000256" key="6">
    <source>
        <dbReference type="HAMAP-Rule" id="MF_00163"/>
    </source>
</evidence>
<keyword evidence="5 6" id="KW-0408">Iron</keyword>
<dbReference type="CDD" id="cd00487">
    <property type="entry name" value="Pep_deformylase"/>
    <property type="match status" value="1"/>
</dbReference>
<dbReference type="HAMAP" id="MF_00163">
    <property type="entry name" value="Pep_deformylase"/>
    <property type="match status" value="1"/>
</dbReference>
<evidence type="ECO:0000256" key="2">
    <source>
        <dbReference type="ARBA" id="ARBA00022723"/>
    </source>
</evidence>
<name>A0A9D0ZS22_9FIRM</name>
<evidence type="ECO:0000313" key="8">
    <source>
        <dbReference type="Proteomes" id="UP000886786"/>
    </source>
</evidence>
<dbReference type="Gene3D" id="3.90.45.10">
    <property type="entry name" value="Peptide deformylase"/>
    <property type="match status" value="1"/>
</dbReference>
<feature type="binding site" evidence="6">
    <location>
        <position position="110"/>
    </location>
    <ligand>
        <name>Fe cation</name>
        <dbReference type="ChEBI" id="CHEBI:24875"/>
    </ligand>
</feature>
<dbReference type="GO" id="GO:0006412">
    <property type="term" value="P:translation"/>
    <property type="evidence" value="ECO:0007669"/>
    <property type="project" value="UniProtKB-UniRule"/>
</dbReference>
<proteinExistence type="inferred from homology"/>
<keyword evidence="3 6" id="KW-0378">Hydrolase</keyword>
<dbReference type="SUPFAM" id="SSF56420">
    <property type="entry name" value="Peptide deformylase"/>
    <property type="match status" value="1"/>
</dbReference>
<feature type="binding site" evidence="6">
    <location>
        <position position="153"/>
    </location>
    <ligand>
        <name>Fe cation</name>
        <dbReference type="ChEBI" id="CHEBI:24875"/>
    </ligand>
</feature>
<dbReference type="EC" id="3.5.1.88" evidence="6"/>